<dbReference type="SUPFAM" id="SSF110849">
    <property type="entry name" value="ParB/Sulfiredoxin"/>
    <property type="match status" value="1"/>
</dbReference>
<dbReference type="Gene3D" id="3.90.1530.30">
    <property type="match status" value="1"/>
</dbReference>
<sequence length="513" mass="55347">MTLLAPAVSDLLHVDPALLLVDLNVRHDARLDADFKASVAEHGVLVPVVVVRTHEDRLRVRFGHRRTLAAVEVGRPTVPVVVVADETTDDAATVERLVTQWAENEHRTGLTTAERADVIGQLSAFGVSPTQIARRTRATKTEVTAALAVHRSELARAATARYKFLDLTQAAVVAEFDADTEAVKALVLAAREGRFDHVAQRLRDDRREAAARSGLADQLREQGVRVIDRPASGDTAAELHRLADDEGTRLTAATHECCPGHAAYIGQEHGWVIVDADGQPLGEASDGDGEDEVDLDDEDDPEDGGEAPRREWSSWAAPRWVCTDPAAHGHTDTWAATSSGNSGRVPADQLTDDEREAARVARRDVIESNKAWGSAQTVRREWLRDLACRKTAPKGTAGFLAASLAVDADLLADVGGNHLAADLLGIETGSYGRSAELARLVAAAVDARALLLALVQVLAAYEARADRNDWRHLRPATGRYLTHLQALGYTLADVEHRACGHDPAPTTDSDQDD</sequence>
<dbReference type="GO" id="GO:0007059">
    <property type="term" value="P:chromosome segregation"/>
    <property type="evidence" value="ECO:0007669"/>
    <property type="project" value="TreeGrafter"/>
</dbReference>
<dbReference type="Gene3D" id="1.10.10.2830">
    <property type="match status" value="1"/>
</dbReference>
<dbReference type="EMBL" id="FNCF01000003">
    <property type="protein sequence ID" value="SDG19929.1"/>
    <property type="molecule type" value="Genomic_DNA"/>
</dbReference>
<gene>
    <name evidence="3" type="ORF">SAMN05660324_1940</name>
</gene>
<dbReference type="SUPFAM" id="SSF109709">
    <property type="entry name" value="KorB DNA-binding domain-like"/>
    <property type="match status" value="1"/>
</dbReference>
<evidence type="ECO:0000313" key="3">
    <source>
        <dbReference type="EMBL" id="SDG19929.1"/>
    </source>
</evidence>
<keyword evidence="4" id="KW-1185">Reference proteome</keyword>
<dbReference type="OrthoDB" id="3846919at2"/>
<dbReference type="Proteomes" id="UP000198863">
    <property type="component" value="Unassembled WGS sequence"/>
</dbReference>
<reference evidence="4" key="1">
    <citation type="submission" date="2016-10" db="EMBL/GenBank/DDBJ databases">
        <authorList>
            <person name="Varghese N."/>
            <person name="Submissions S."/>
        </authorList>
    </citation>
    <scope>NUCLEOTIDE SEQUENCE [LARGE SCALE GENOMIC DNA]</scope>
    <source>
        <strain evidence="4">DSM 44526</strain>
    </source>
</reference>
<dbReference type="PANTHER" id="PTHR33375:SF1">
    <property type="entry name" value="CHROMOSOME-PARTITIONING PROTEIN PARB-RELATED"/>
    <property type="match status" value="1"/>
</dbReference>
<dbReference type="Pfam" id="PF02195">
    <property type="entry name" value="ParB_N"/>
    <property type="match status" value="1"/>
</dbReference>
<organism evidence="3 4">
    <name type="scientific">Klenkia brasiliensis</name>
    <dbReference type="NCBI Taxonomy" id="333142"/>
    <lineage>
        <taxon>Bacteria</taxon>
        <taxon>Bacillati</taxon>
        <taxon>Actinomycetota</taxon>
        <taxon>Actinomycetes</taxon>
        <taxon>Geodermatophilales</taxon>
        <taxon>Geodermatophilaceae</taxon>
        <taxon>Klenkia</taxon>
    </lineage>
</organism>
<dbReference type="InterPro" id="IPR036086">
    <property type="entry name" value="ParB/Sulfiredoxin_sf"/>
</dbReference>
<name>A0A1G7SBX0_9ACTN</name>
<evidence type="ECO:0000313" key="4">
    <source>
        <dbReference type="Proteomes" id="UP000198863"/>
    </source>
</evidence>
<evidence type="ECO:0000256" key="1">
    <source>
        <dbReference type="SAM" id="MobiDB-lite"/>
    </source>
</evidence>
<feature type="domain" description="ParB-like N-terminal" evidence="2">
    <location>
        <begin position="12"/>
        <end position="98"/>
    </location>
</feature>
<feature type="compositionally biased region" description="Acidic residues" evidence="1">
    <location>
        <begin position="285"/>
        <end position="305"/>
    </location>
</feature>
<dbReference type="InterPro" id="IPR003115">
    <property type="entry name" value="ParB_N"/>
</dbReference>
<evidence type="ECO:0000259" key="2">
    <source>
        <dbReference type="SMART" id="SM00470"/>
    </source>
</evidence>
<dbReference type="SMART" id="SM00470">
    <property type="entry name" value="ParB"/>
    <property type="match status" value="1"/>
</dbReference>
<dbReference type="InterPro" id="IPR050336">
    <property type="entry name" value="Chromosome_partition/occlusion"/>
</dbReference>
<dbReference type="AlphaFoldDB" id="A0A1G7SBX0"/>
<feature type="region of interest" description="Disordered" evidence="1">
    <location>
        <begin position="278"/>
        <end position="351"/>
    </location>
</feature>
<dbReference type="PANTHER" id="PTHR33375">
    <property type="entry name" value="CHROMOSOME-PARTITIONING PROTEIN PARB-RELATED"/>
    <property type="match status" value="1"/>
</dbReference>
<accession>A0A1G7SBX0</accession>
<protein>
    <submittedName>
        <fullName evidence="3">Chromosome partitioning protein, ParB family</fullName>
    </submittedName>
</protein>
<dbReference type="GO" id="GO:0005694">
    <property type="term" value="C:chromosome"/>
    <property type="evidence" value="ECO:0007669"/>
    <property type="project" value="TreeGrafter"/>
</dbReference>
<proteinExistence type="predicted"/>